<dbReference type="AlphaFoldDB" id="X0TD55"/>
<organism evidence="2">
    <name type="scientific">marine sediment metagenome</name>
    <dbReference type="NCBI Taxonomy" id="412755"/>
    <lineage>
        <taxon>unclassified sequences</taxon>
        <taxon>metagenomes</taxon>
        <taxon>ecological metagenomes</taxon>
    </lineage>
</organism>
<dbReference type="InterPro" id="IPR045079">
    <property type="entry name" value="Oxoprolinase-like"/>
</dbReference>
<dbReference type="Pfam" id="PF02538">
    <property type="entry name" value="Hydantoinase_B"/>
    <property type="match status" value="1"/>
</dbReference>
<feature type="domain" description="Hydantoinase B/oxoprolinase" evidence="1">
    <location>
        <begin position="2"/>
        <end position="367"/>
    </location>
</feature>
<proteinExistence type="predicted"/>
<evidence type="ECO:0000313" key="2">
    <source>
        <dbReference type="EMBL" id="GAF85256.1"/>
    </source>
</evidence>
<protein>
    <recommendedName>
        <fullName evidence="1">Hydantoinase B/oxoprolinase domain-containing protein</fullName>
    </recommendedName>
</protein>
<dbReference type="GO" id="GO:0005829">
    <property type="term" value="C:cytosol"/>
    <property type="evidence" value="ECO:0007669"/>
    <property type="project" value="TreeGrafter"/>
</dbReference>
<evidence type="ECO:0000259" key="1">
    <source>
        <dbReference type="Pfam" id="PF02538"/>
    </source>
</evidence>
<accession>X0TD55</accession>
<comment type="caution">
    <text evidence="2">The sequence shown here is derived from an EMBL/GenBank/DDBJ whole genome shotgun (WGS) entry which is preliminary data.</text>
</comment>
<dbReference type="EMBL" id="BARS01002443">
    <property type="protein sequence ID" value="GAF85256.1"/>
    <property type="molecule type" value="Genomic_DNA"/>
</dbReference>
<dbReference type="GO" id="GO:0017168">
    <property type="term" value="F:5-oxoprolinase (ATP-hydrolyzing) activity"/>
    <property type="evidence" value="ECO:0007669"/>
    <property type="project" value="TreeGrafter"/>
</dbReference>
<feature type="non-terminal residue" evidence="2">
    <location>
        <position position="1"/>
    </location>
</feature>
<sequence>LQKDVMEFIMSNVRGRQEREGDLRAQIASLLLGERRLDELHKEYKSETITKIEAELFDYSEDWLRKALTTIPEGTYHFTDVMDDDGISNEHLPIKVTVIITHKYRPSITFDFTGTTAQADGGINMVRQALLATVFYAVKAIIAPDIPINAGFQRPIRIKAPPNSLVNASEPAAVGGRTDTCQRVVDVIMGALAQAVPERVLAASNGATTAIIFGGTKQLSGSDFIYVEALGGGMGARFTKDGMDGIQVHITNTSNLPIEAMEMEYPLRVLKYELIQDSGGAGRFRGGLAIHKEIQALVPVLFSAHADRHLVSPWGLKGGLHGKPGRFLLNPGQSGSKRIKSKVSGVLIRKGDILCVQTAGGGGYGSPLKREPDRVLNDFIQEKISRLQARKNYGVVFSRTGKIDQTATMSLRKKMMKRKIKES</sequence>
<dbReference type="PANTHER" id="PTHR11365:SF23">
    <property type="entry name" value="HYPOTHETICAL 5-OXOPROLINASE (EUROFUNG)-RELATED"/>
    <property type="match status" value="1"/>
</dbReference>
<dbReference type="GO" id="GO:0006749">
    <property type="term" value="P:glutathione metabolic process"/>
    <property type="evidence" value="ECO:0007669"/>
    <property type="project" value="TreeGrafter"/>
</dbReference>
<dbReference type="InterPro" id="IPR003692">
    <property type="entry name" value="Hydantoinase_B"/>
</dbReference>
<reference evidence="2" key="1">
    <citation type="journal article" date="2014" name="Front. Microbiol.">
        <title>High frequency of phylogenetically diverse reductive dehalogenase-homologous genes in deep subseafloor sedimentary metagenomes.</title>
        <authorList>
            <person name="Kawai M."/>
            <person name="Futagami T."/>
            <person name="Toyoda A."/>
            <person name="Takaki Y."/>
            <person name="Nishi S."/>
            <person name="Hori S."/>
            <person name="Arai W."/>
            <person name="Tsubouchi T."/>
            <person name="Morono Y."/>
            <person name="Uchiyama I."/>
            <person name="Ito T."/>
            <person name="Fujiyama A."/>
            <person name="Inagaki F."/>
            <person name="Takami H."/>
        </authorList>
    </citation>
    <scope>NUCLEOTIDE SEQUENCE</scope>
    <source>
        <strain evidence="2">Expedition CK06-06</strain>
    </source>
</reference>
<name>X0TD55_9ZZZZ</name>
<gene>
    <name evidence="2" type="ORF">S01H1_04649</name>
</gene>
<dbReference type="PANTHER" id="PTHR11365">
    <property type="entry name" value="5-OXOPROLINASE RELATED"/>
    <property type="match status" value="1"/>
</dbReference>